<reference evidence="1" key="1">
    <citation type="submission" date="2020-05" db="EMBL/GenBank/DDBJ databases">
        <authorList>
            <person name="Chiriac C."/>
            <person name="Salcher M."/>
            <person name="Ghai R."/>
            <person name="Kavagutti S V."/>
        </authorList>
    </citation>
    <scope>NUCLEOTIDE SEQUENCE</scope>
</reference>
<name>A0A6J7WIM4_9CAUD</name>
<protein>
    <submittedName>
        <fullName evidence="1">Uncharacterized protein</fullName>
    </submittedName>
</protein>
<dbReference type="EMBL" id="LR798251">
    <property type="protein sequence ID" value="CAB5217879.1"/>
    <property type="molecule type" value="Genomic_DNA"/>
</dbReference>
<sequence>MTVRELIQSFMFAETGQDIHLDDVCIQVGEHYVPLIGWELVRVQKDKAGKYFPADKYDSIDTETITIVVVKESKRGPKDRTEE</sequence>
<gene>
    <name evidence="1" type="ORF">UFOVP210_24</name>
</gene>
<organism evidence="1">
    <name type="scientific">uncultured Caudovirales phage</name>
    <dbReference type="NCBI Taxonomy" id="2100421"/>
    <lineage>
        <taxon>Viruses</taxon>
        <taxon>Duplodnaviria</taxon>
        <taxon>Heunggongvirae</taxon>
        <taxon>Uroviricota</taxon>
        <taxon>Caudoviricetes</taxon>
        <taxon>Peduoviridae</taxon>
        <taxon>Maltschvirus</taxon>
        <taxon>Maltschvirus maltsch</taxon>
    </lineage>
</organism>
<proteinExistence type="predicted"/>
<evidence type="ECO:0000313" key="1">
    <source>
        <dbReference type="EMBL" id="CAB5217879.1"/>
    </source>
</evidence>
<accession>A0A6J7WIM4</accession>